<dbReference type="EMBL" id="MCGR01000135">
    <property type="protein sequence ID" value="ORY41757.1"/>
    <property type="molecule type" value="Genomic_DNA"/>
</dbReference>
<feature type="chain" id="PRO_5012734126" description="Ubiquitin 3 binding protein But2 C-terminal domain-containing protein" evidence="1">
    <location>
        <begin position="21"/>
        <end position="199"/>
    </location>
</feature>
<protein>
    <recommendedName>
        <fullName evidence="4">Ubiquitin 3 binding protein But2 C-terminal domain-containing protein</fullName>
    </recommendedName>
</protein>
<dbReference type="OrthoDB" id="3223416at2759"/>
<keyword evidence="3" id="KW-1185">Reference proteome</keyword>
<proteinExistence type="predicted"/>
<keyword evidence="1" id="KW-0732">Signal</keyword>
<accession>A0A1Y2C4E2</accession>
<gene>
    <name evidence="2" type="ORF">BCR35DRAFT_336437</name>
</gene>
<reference evidence="2 3" key="1">
    <citation type="submission" date="2016-07" db="EMBL/GenBank/DDBJ databases">
        <title>Pervasive Adenine N6-methylation of Active Genes in Fungi.</title>
        <authorList>
            <consortium name="DOE Joint Genome Institute"/>
            <person name="Mondo S.J."/>
            <person name="Dannebaum R.O."/>
            <person name="Kuo R.C."/>
            <person name="Labutti K."/>
            <person name="Haridas S."/>
            <person name="Kuo A."/>
            <person name="Salamov A."/>
            <person name="Ahrendt S.R."/>
            <person name="Lipzen A."/>
            <person name="Sullivan W."/>
            <person name="Andreopoulos W.B."/>
            <person name="Clum A."/>
            <person name="Lindquist E."/>
            <person name="Daum C."/>
            <person name="Ramamoorthy G.K."/>
            <person name="Gryganskyi A."/>
            <person name="Culley D."/>
            <person name="Magnuson J.K."/>
            <person name="James T.Y."/>
            <person name="O'Malley M.A."/>
            <person name="Stajich J.E."/>
            <person name="Spatafora J.W."/>
            <person name="Visel A."/>
            <person name="Grigoriev I.V."/>
        </authorList>
    </citation>
    <scope>NUCLEOTIDE SEQUENCE [LARGE SCALE GENOMIC DNA]</scope>
    <source>
        <strain evidence="2 3">62-1032</strain>
    </source>
</reference>
<evidence type="ECO:0000313" key="3">
    <source>
        <dbReference type="Proteomes" id="UP000193467"/>
    </source>
</evidence>
<organism evidence="2 3">
    <name type="scientific">Leucosporidium creatinivorum</name>
    <dbReference type="NCBI Taxonomy" id="106004"/>
    <lineage>
        <taxon>Eukaryota</taxon>
        <taxon>Fungi</taxon>
        <taxon>Dikarya</taxon>
        <taxon>Basidiomycota</taxon>
        <taxon>Pucciniomycotina</taxon>
        <taxon>Microbotryomycetes</taxon>
        <taxon>Leucosporidiales</taxon>
        <taxon>Leucosporidium</taxon>
    </lineage>
</organism>
<dbReference type="AlphaFoldDB" id="A0A1Y2C4E2"/>
<feature type="signal peptide" evidence="1">
    <location>
        <begin position="1"/>
        <end position="20"/>
    </location>
</feature>
<evidence type="ECO:0008006" key="4">
    <source>
        <dbReference type="Google" id="ProtNLM"/>
    </source>
</evidence>
<dbReference type="InParanoid" id="A0A1Y2C4E2"/>
<comment type="caution">
    <text evidence="2">The sequence shown here is derived from an EMBL/GenBank/DDBJ whole genome shotgun (WGS) entry which is preliminary data.</text>
</comment>
<evidence type="ECO:0000313" key="2">
    <source>
        <dbReference type="EMBL" id="ORY41757.1"/>
    </source>
</evidence>
<evidence type="ECO:0000256" key="1">
    <source>
        <dbReference type="SAM" id="SignalP"/>
    </source>
</evidence>
<name>A0A1Y2C4E2_9BASI</name>
<sequence length="199" mass="20870">MHLPTPALLLLTALSTSALGVTSPWSTTRSLSHMARSVTEGSSHSHPKPHTFSNTTLYLPSIAVAPSTGFATPECWALTPNYTIGTDPSLLGTLDLPLGETQTASFVHFPEDFKAPLHGPGGINIAEQVIFLSGAAIISFPNATGTITCSIGTNLIVVDISTVSNGHYTDWKAGTSVVLVQFKDGVVPGHEVVDRSFCA</sequence>
<dbReference type="Proteomes" id="UP000193467">
    <property type="component" value="Unassembled WGS sequence"/>
</dbReference>